<organism evidence="1 2">
    <name type="scientific">Streptomyces azureus</name>
    <dbReference type="NCBI Taxonomy" id="146537"/>
    <lineage>
        <taxon>Bacteria</taxon>
        <taxon>Bacillati</taxon>
        <taxon>Actinomycetota</taxon>
        <taxon>Actinomycetes</taxon>
        <taxon>Kitasatosporales</taxon>
        <taxon>Streptomycetaceae</taxon>
        <taxon>Streptomyces</taxon>
    </lineage>
</organism>
<evidence type="ECO:0000313" key="1">
    <source>
        <dbReference type="EMBL" id="GAP47516.1"/>
    </source>
</evidence>
<accession>A0A0K8PI13</accession>
<dbReference type="Proteomes" id="UP000053859">
    <property type="component" value="Unassembled WGS sequence"/>
</dbReference>
<keyword evidence="2" id="KW-1185">Reference proteome</keyword>
<dbReference type="EMBL" id="DF968236">
    <property type="protein sequence ID" value="GAP47516.1"/>
    <property type="molecule type" value="Genomic_DNA"/>
</dbReference>
<dbReference type="AlphaFoldDB" id="A0A0K8PI13"/>
<protein>
    <submittedName>
        <fullName evidence="1">Uncharacterized protein</fullName>
    </submittedName>
</protein>
<evidence type="ECO:0000313" key="2">
    <source>
        <dbReference type="Proteomes" id="UP000053859"/>
    </source>
</evidence>
<gene>
    <name evidence="1" type="ORF">SAZU_2253</name>
</gene>
<proteinExistence type="predicted"/>
<sequence>MLHQEIQREAFATLSRCRAELCASMTGRADALFELTDALLCTDGPVRTLVDLARLRLNTAVTTALCTAG</sequence>
<dbReference type="PATRIC" id="fig|146537.3.peg.2376"/>
<name>A0A0K8PI13_STRAJ</name>
<reference evidence="1" key="1">
    <citation type="journal article" date="2015" name="Genome Announc.">
        <title>Draft Genome Sequence of Thiostrepton-Producing Streptomyces azureus ATCC 14921.</title>
        <authorList>
            <person name="Sakihara K."/>
            <person name="Maeda J."/>
            <person name="Tashiro K."/>
            <person name="Fujino Y."/>
            <person name="Kuhara S."/>
            <person name="Ohshima T."/>
            <person name="Ogata S."/>
            <person name="Doi K."/>
        </authorList>
    </citation>
    <scope>NUCLEOTIDE SEQUENCE [LARGE SCALE GENOMIC DNA]</scope>
    <source>
        <strain evidence="1">ATCC14921</strain>
    </source>
</reference>